<accession>A0A2N9XK44</accession>
<keyword evidence="3 6" id="KW-0812">Transmembrane</keyword>
<evidence type="ECO:0000256" key="3">
    <source>
        <dbReference type="ARBA" id="ARBA00022692"/>
    </source>
</evidence>
<organism evidence="8 9">
    <name type="scientific">Snodgrassella alvi</name>
    <dbReference type="NCBI Taxonomy" id="1196083"/>
    <lineage>
        <taxon>Bacteria</taxon>
        <taxon>Pseudomonadati</taxon>
        <taxon>Pseudomonadota</taxon>
        <taxon>Betaproteobacteria</taxon>
        <taxon>Neisseriales</taxon>
        <taxon>Neisseriaceae</taxon>
        <taxon>Snodgrassella</taxon>
    </lineage>
</organism>
<evidence type="ECO:0000256" key="1">
    <source>
        <dbReference type="ARBA" id="ARBA00004651"/>
    </source>
</evidence>
<feature type="transmembrane region" description="Helical" evidence="6">
    <location>
        <begin position="126"/>
        <end position="144"/>
    </location>
</feature>
<dbReference type="GO" id="GO:0005886">
    <property type="term" value="C:plasma membrane"/>
    <property type="evidence" value="ECO:0007669"/>
    <property type="project" value="UniProtKB-SubCell"/>
</dbReference>
<evidence type="ECO:0000259" key="7">
    <source>
        <dbReference type="Pfam" id="PF06271"/>
    </source>
</evidence>
<evidence type="ECO:0000256" key="5">
    <source>
        <dbReference type="ARBA" id="ARBA00023136"/>
    </source>
</evidence>
<evidence type="ECO:0000256" key="2">
    <source>
        <dbReference type="ARBA" id="ARBA00022475"/>
    </source>
</evidence>
<keyword evidence="2" id="KW-1003">Cell membrane</keyword>
<comment type="subcellular location">
    <subcellularLocation>
        <location evidence="1">Cell membrane</location>
        <topology evidence="1">Multi-pass membrane protein</topology>
    </subcellularLocation>
</comment>
<evidence type="ECO:0000313" key="9">
    <source>
        <dbReference type="Proteomes" id="UP000229970"/>
    </source>
</evidence>
<dbReference type="Proteomes" id="UP000229970">
    <property type="component" value="Unassembled WGS sequence"/>
</dbReference>
<gene>
    <name evidence="8" type="ORF">BHC46_03005</name>
</gene>
<dbReference type="Pfam" id="PF06271">
    <property type="entry name" value="RDD"/>
    <property type="match status" value="1"/>
</dbReference>
<feature type="transmembrane region" description="Helical" evidence="6">
    <location>
        <begin position="70"/>
        <end position="90"/>
    </location>
</feature>
<comment type="caution">
    <text evidence="8">The sequence shown here is derived from an EMBL/GenBank/DDBJ whole genome shotgun (WGS) entry which is preliminary data.</text>
</comment>
<evidence type="ECO:0000256" key="4">
    <source>
        <dbReference type="ARBA" id="ARBA00022989"/>
    </source>
</evidence>
<sequence>MTDFHSSSSNSSLADDYEIEVEVEVELASPWSRIAAVIINVLIFHLGMILGTLFFGLIAKMLHSALARKICLILATLVPILMYFIGQSIMMSTKGQSFGKKLLGIKVIKIDGSNLGFIGMVLFRTVIPYVALLIVGLSLNLIFYQDIEITLIKPNLIALFFYIICLFMLFRTATYRRTLEDYLAKTIVIKV</sequence>
<feature type="transmembrane region" description="Helical" evidence="6">
    <location>
        <begin position="156"/>
        <end position="173"/>
    </location>
</feature>
<dbReference type="RefSeq" id="WP_100138903.1">
    <property type="nucleotide sequence ID" value="NZ_MEIP01000012.1"/>
</dbReference>
<dbReference type="InterPro" id="IPR051791">
    <property type="entry name" value="Pra-immunoreactive"/>
</dbReference>
<dbReference type="PANTHER" id="PTHR36115">
    <property type="entry name" value="PROLINE-RICH ANTIGEN HOMOLOG-RELATED"/>
    <property type="match status" value="1"/>
</dbReference>
<reference evidence="8 9" key="1">
    <citation type="journal article" date="2017" name="MBio">
        <title>Type VI secretion-mediated competition in the bee gut microbiome.</title>
        <authorList>
            <person name="Steele M.I."/>
            <person name="Kwong W.K."/>
            <person name="Powell J.E."/>
            <person name="Whiteley M."/>
            <person name="Moran N.A."/>
        </authorList>
    </citation>
    <scope>NUCLEOTIDE SEQUENCE [LARGE SCALE GENOMIC DNA]</scope>
    <source>
        <strain evidence="8 9">Ruf1-X</strain>
    </source>
</reference>
<evidence type="ECO:0000313" key="8">
    <source>
        <dbReference type="EMBL" id="PIT48699.1"/>
    </source>
</evidence>
<dbReference type="AlphaFoldDB" id="A0A2N9XK44"/>
<evidence type="ECO:0000256" key="6">
    <source>
        <dbReference type="SAM" id="Phobius"/>
    </source>
</evidence>
<dbReference type="EMBL" id="MEIP01000012">
    <property type="protein sequence ID" value="PIT48699.1"/>
    <property type="molecule type" value="Genomic_DNA"/>
</dbReference>
<name>A0A2N9XK44_9NEIS</name>
<proteinExistence type="predicted"/>
<protein>
    <recommendedName>
        <fullName evidence="7">RDD domain-containing protein</fullName>
    </recommendedName>
</protein>
<dbReference type="InterPro" id="IPR010432">
    <property type="entry name" value="RDD"/>
</dbReference>
<feature type="transmembrane region" description="Helical" evidence="6">
    <location>
        <begin position="34"/>
        <end position="58"/>
    </location>
</feature>
<dbReference type="PANTHER" id="PTHR36115:SF4">
    <property type="entry name" value="MEMBRANE PROTEIN"/>
    <property type="match status" value="1"/>
</dbReference>
<keyword evidence="4 6" id="KW-1133">Transmembrane helix</keyword>
<feature type="domain" description="RDD" evidence="7">
    <location>
        <begin position="27"/>
        <end position="185"/>
    </location>
</feature>
<keyword evidence="5 6" id="KW-0472">Membrane</keyword>